<organism evidence="2 3">
    <name type="scientific">Cylicocyclus nassatus</name>
    <name type="common">Nematode worm</name>
    <dbReference type="NCBI Taxonomy" id="53992"/>
    <lineage>
        <taxon>Eukaryota</taxon>
        <taxon>Metazoa</taxon>
        <taxon>Ecdysozoa</taxon>
        <taxon>Nematoda</taxon>
        <taxon>Chromadorea</taxon>
        <taxon>Rhabditida</taxon>
        <taxon>Rhabditina</taxon>
        <taxon>Rhabditomorpha</taxon>
        <taxon>Strongyloidea</taxon>
        <taxon>Strongylidae</taxon>
        <taxon>Cylicocyclus</taxon>
    </lineage>
</organism>
<reference evidence="2" key="1">
    <citation type="submission" date="2023-07" db="EMBL/GenBank/DDBJ databases">
        <authorList>
            <consortium name="CYATHOMIX"/>
        </authorList>
    </citation>
    <scope>NUCLEOTIDE SEQUENCE</scope>
    <source>
        <strain evidence="2">N/A</strain>
    </source>
</reference>
<evidence type="ECO:0000313" key="3">
    <source>
        <dbReference type="Proteomes" id="UP001176961"/>
    </source>
</evidence>
<feature type="domain" description="MULE transposase" evidence="1">
    <location>
        <begin position="205"/>
        <end position="283"/>
    </location>
</feature>
<name>A0AA36H167_CYLNA</name>
<sequence length="413" mass="46861">MSFYDFYNVQMLQAMQQFYATSDLSSQLGQLLLGPQQLFMSNNTITPNELHLQSSDLYLESESNNEAVALQAPETSTPVVIHTSANEEIIPEAQPIYRGEKEMKKLNKEERSYIVAADASNKTIATLQSRAANAHKRTVDPSNNPEDLRNVPGGEVFLQLQTDDLHIHFSRKVVELARDHGLHALIGDGVHKLNPVTIPNRMDKGQLYVVHAAIQGGIEVPLLYAVTRFKTVGTYKIVFESLREVLGEYKERFVVDFEKAAIRAARETFPEADVQGCAFHLAQAWNRASVNLGLRKFIRGPKAVLEDYRTTNAAEAFHSKLRGMLSKRINPPFEELLECLHSINSLALGMLKHVQENARASRALRKKDQERRDKINNAMDEFKEMFRLDDDLEIDVINNYCRKMSQFVTEKTI</sequence>
<dbReference type="Pfam" id="PF10551">
    <property type="entry name" value="MULE"/>
    <property type="match status" value="1"/>
</dbReference>
<proteinExistence type="predicted"/>
<dbReference type="AlphaFoldDB" id="A0AA36H167"/>
<dbReference type="EMBL" id="CATQJL010000305">
    <property type="protein sequence ID" value="CAJ0602128.1"/>
    <property type="molecule type" value="Genomic_DNA"/>
</dbReference>
<dbReference type="Proteomes" id="UP001176961">
    <property type="component" value="Unassembled WGS sequence"/>
</dbReference>
<accession>A0AA36H167</accession>
<evidence type="ECO:0000313" key="2">
    <source>
        <dbReference type="EMBL" id="CAJ0602128.1"/>
    </source>
</evidence>
<dbReference type="InterPro" id="IPR018289">
    <property type="entry name" value="MULE_transposase_dom"/>
</dbReference>
<gene>
    <name evidence="2" type="ORF">CYNAS_LOCUS14111</name>
</gene>
<protein>
    <recommendedName>
        <fullName evidence="1">MULE transposase domain-containing protein</fullName>
    </recommendedName>
</protein>
<evidence type="ECO:0000259" key="1">
    <source>
        <dbReference type="Pfam" id="PF10551"/>
    </source>
</evidence>
<keyword evidence="3" id="KW-1185">Reference proteome</keyword>
<comment type="caution">
    <text evidence="2">The sequence shown here is derived from an EMBL/GenBank/DDBJ whole genome shotgun (WGS) entry which is preliminary data.</text>
</comment>